<dbReference type="Pfam" id="PF14529">
    <property type="entry name" value="Exo_endo_phos_2"/>
    <property type="match status" value="1"/>
</dbReference>
<accession>A0A1S3DM51</accession>
<gene>
    <name evidence="4" type="primary">LOC103521297</name>
</gene>
<dbReference type="CDD" id="cd09077">
    <property type="entry name" value="R1-I-EN"/>
    <property type="match status" value="1"/>
</dbReference>
<proteinExistence type="predicted"/>
<dbReference type="Gene3D" id="3.60.10.10">
    <property type="entry name" value="Endonuclease/exonuclease/phosphatase"/>
    <property type="match status" value="1"/>
</dbReference>
<dbReference type="AlphaFoldDB" id="A0A1S3DM51"/>
<dbReference type="KEGG" id="dci:103521297"/>
<feature type="compositionally biased region" description="Basic residues" evidence="1">
    <location>
        <begin position="289"/>
        <end position="302"/>
    </location>
</feature>
<dbReference type="InterPro" id="IPR005135">
    <property type="entry name" value="Endo/exonuclease/phosphatase"/>
</dbReference>
<name>A0A1S3DM51_DIACI</name>
<feature type="domain" description="Endonuclease/exonuclease/phosphatase" evidence="2">
    <location>
        <begin position="83"/>
        <end position="202"/>
    </location>
</feature>
<dbReference type="GeneID" id="103521297"/>
<sequence>MISFLQINLERSPAAHDLADKIIEENHVDILVASEPNKNLMDTAGWFVDKKRDTALKVYNKDVKVYETGNGDGFVWIVTNEVQIFSCYISPNVPLPVFVKFLDGLKLAIRASKCTKYVVGGDFNSKSFYWNARKEDDRGTILSEWAAEMDLEIVNRGNKPTFVRGESNSIIDITMCSQNLWRKITDWRVTDDETMSHHQYIFYTLMRENGQEPTEIEASNTWKYNETKKEKFMEELKKKVDEERTNAEDLIKILQETCNEIFGANKKRDGRRPVYWWTKKIAELRRKCHAQKRKMTRTNKRRSSTDREKEDMRLRYYELKRKLRQEIEDEKKRKWKELCEDLNRNVWGDAYRIVCKKFKLLPSISLKPEEKRKIAEELFPTDEKMKWKREEVRKEDIQEFTMEEVYEAIRKLRNKKAPGSDGLGGE</sequence>
<dbReference type="PaxDb" id="121845-A0A1S3DM51"/>
<dbReference type="InterPro" id="IPR036691">
    <property type="entry name" value="Endo/exonu/phosph_ase_sf"/>
</dbReference>
<evidence type="ECO:0000259" key="2">
    <source>
        <dbReference type="Pfam" id="PF14529"/>
    </source>
</evidence>
<dbReference type="PANTHER" id="PTHR33273:SF4">
    <property type="entry name" value="ENDONUCLEASE_EXONUCLEASE_PHOSPHATASE DOMAIN-CONTAINING PROTEIN"/>
    <property type="match status" value="1"/>
</dbReference>
<keyword evidence="3" id="KW-1185">Reference proteome</keyword>
<evidence type="ECO:0000256" key="1">
    <source>
        <dbReference type="SAM" id="MobiDB-lite"/>
    </source>
</evidence>
<protein>
    <submittedName>
        <fullName evidence="4">Uncharacterized protein LOC103521297</fullName>
    </submittedName>
</protein>
<dbReference type="SUPFAM" id="SSF56219">
    <property type="entry name" value="DNase I-like"/>
    <property type="match status" value="1"/>
</dbReference>
<dbReference type="GO" id="GO:0003824">
    <property type="term" value="F:catalytic activity"/>
    <property type="evidence" value="ECO:0007669"/>
    <property type="project" value="InterPro"/>
</dbReference>
<dbReference type="PANTHER" id="PTHR33273">
    <property type="entry name" value="DOMAIN-CONTAINING PROTEIN, PUTATIVE-RELATED"/>
    <property type="match status" value="1"/>
</dbReference>
<evidence type="ECO:0000313" key="3">
    <source>
        <dbReference type="Proteomes" id="UP000079169"/>
    </source>
</evidence>
<feature type="region of interest" description="Disordered" evidence="1">
    <location>
        <begin position="289"/>
        <end position="308"/>
    </location>
</feature>
<feature type="non-terminal residue" evidence="4">
    <location>
        <position position="426"/>
    </location>
</feature>
<dbReference type="OMA" id="ALRSECH"/>
<dbReference type="Proteomes" id="UP000079169">
    <property type="component" value="Unplaced"/>
</dbReference>
<reference evidence="4" key="1">
    <citation type="submission" date="2025-08" db="UniProtKB">
        <authorList>
            <consortium name="RefSeq"/>
        </authorList>
    </citation>
    <scope>IDENTIFICATION</scope>
</reference>
<dbReference type="STRING" id="121845.A0A1S3DM51"/>
<dbReference type="RefSeq" id="XP_008484630.1">
    <property type="nucleotide sequence ID" value="XM_008486408.1"/>
</dbReference>
<evidence type="ECO:0000313" key="4">
    <source>
        <dbReference type="RefSeq" id="XP_008484630.1"/>
    </source>
</evidence>
<organism evidence="3 4">
    <name type="scientific">Diaphorina citri</name>
    <name type="common">Asian citrus psyllid</name>
    <dbReference type="NCBI Taxonomy" id="121845"/>
    <lineage>
        <taxon>Eukaryota</taxon>
        <taxon>Metazoa</taxon>
        <taxon>Ecdysozoa</taxon>
        <taxon>Arthropoda</taxon>
        <taxon>Hexapoda</taxon>
        <taxon>Insecta</taxon>
        <taxon>Pterygota</taxon>
        <taxon>Neoptera</taxon>
        <taxon>Paraneoptera</taxon>
        <taxon>Hemiptera</taxon>
        <taxon>Sternorrhyncha</taxon>
        <taxon>Psylloidea</taxon>
        <taxon>Psyllidae</taxon>
        <taxon>Diaphorininae</taxon>
        <taxon>Diaphorina</taxon>
    </lineage>
</organism>